<keyword evidence="3" id="KW-1185">Reference proteome</keyword>
<reference evidence="2 3" key="1">
    <citation type="submission" date="2016-10" db="EMBL/GenBank/DDBJ databases">
        <authorList>
            <person name="de Groot N.N."/>
        </authorList>
    </citation>
    <scope>NUCLEOTIDE SEQUENCE [LARGE SCALE GENOMIC DNA]</scope>
    <source>
        <strain evidence="2 3">AA1</strain>
    </source>
</reference>
<organism evidence="2 3">
    <name type="scientific">Desulfoluna spongiiphila</name>
    <dbReference type="NCBI Taxonomy" id="419481"/>
    <lineage>
        <taxon>Bacteria</taxon>
        <taxon>Pseudomonadati</taxon>
        <taxon>Thermodesulfobacteriota</taxon>
        <taxon>Desulfobacteria</taxon>
        <taxon>Desulfobacterales</taxon>
        <taxon>Desulfolunaceae</taxon>
        <taxon>Desulfoluna</taxon>
    </lineage>
</organism>
<evidence type="ECO:0000313" key="2">
    <source>
        <dbReference type="EMBL" id="SCY40893.1"/>
    </source>
</evidence>
<dbReference type="AlphaFoldDB" id="A0A1G5FNT6"/>
<dbReference type="EMBL" id="FMUX01000008">
    <property type="protein sequence ID" value="SCY40893.1"/>
    <property type="molecule type" value="Genomic_DNA"/>
</dbReference>
<dbReference type="Pfam" id="PF26309">
    <property type="entry name" value="DUF8082"/>
    <property type="match status" value="1"/>
</dbReference>
<protein>
    <recommendedName>
        <fullName evidence="1">DUF8082 domain-containing protein</fullName>
    </recommendedName>
</protein>
<proteinExistence type="predicted"/>
<name>A0A1G5FNT6_9BACT</name>
<feature type="domain" description="DUF8082" evidence="1">
    <location>
        <begin position="85"/>
        <end position="152"/>
    </location>
</feature>
<gene>
    <name evidence="2" type="ORF">SAMN05216233_108183</name>
</gene>
<accession>A0A1G5FNT6</accession>
<evidence type="ECO:0000313" key="3">
    <source>
        <dbReference type="Proteomes" id="UP000198870"/>
    </source>
</evidence>
<dbReference type="STRING" id="419481.SAMN05216233_108183"/>
<dbReference type="Proteomes" id="UP000198870">
    <property type="component" value="Unassembled WGS sequence"/>
</dbReference>
<dbReference type="InterPro" id="IPR058395">
    <property type="entry name" value="DUF8082"/>
</dbReference>
<evidence type="ECO:0000259" key="1">
    <source>
        <dbReference type="Pfam" id="PF26309"/>
    </source>
</evidence>
<sequence>MAMGLKGNIASSVYRRSVRDDLGEVSLDSRMLTLLMQLNGEKNTAELAGELGLTLSDIRDVLIRLDHLGLIEEVVSSVPTLSGDFYPFLADQLSKAMGPMAEILLEDLLQEMALERESIPLTRAAELVDALAREIPRDEKRAEFQQVLLSKLKNF</sequence>